<proteinExistence type="predicted"/>
<protein>
    <recommendedName>
        <fullName evidence="1">Aminoglycoside phosphotransferase domain-containing protein</fullName>
    </recommendedName>
</protein>
<feature type="non-terminal residue" evidence="2">
    <location>
        <position position="1"/>
    </location>
</feature>
<dbReference type="InterPro" id="IPR051678">
    <property type="entry name" value="AGP_Transferase"/>
</dbReference>
<keyword evidence="3" id="KW-1185">Reference proteome</keyword>
<evidence type="ECO:0000259" key="1">
    <source>
        <dbReference type="Pfam" id="PF01636"/>
    </source>
</evidence>
<accession>A0A6A5YTF2</accession>
<dbReference type="InterPro" id="IPR002575">
    <property type="entry name" value="Aminoglycoside_PTrfase"/>
</dbReference>
<evidence type="ECO:0000313" key="2">
    <source>
        <dbReference type="EMBL" id="KAF2109368.1"/>
    </source>
</evidence>
<dbReference type="AlphaFoldDB" id="A0A6A5YTF2"/>
<evidence type="ECO:0000313" key="3">
    <source>
        <dbReference type="Proteomes" id="UP000799770"/>
    </source>
</evidence>
<sequence>ETFKDKVVDLFATHFPDKDPRTFQVDRIKGGSFNRIIGVTISQPKPQEFTWEWVLQVFHNMCGQRQVKKDEKYIIRIPRAKYEGDEMKYDVAVLQFAASRLPYPIPRVQFVDYTSENALGSPYTIQPRLEGNNLAPVQTSLTVEQNVKLTRYVMDIHRKMHSITSVAPGVIHPDTTTSSHLSLTRFLVPEHPKGHEKFLALKHATLPAESQTTKQFLLELCNRQEDLDETTQDWAWPFWHQFKQIINLLHDRGFLPDDEVFHFSHLDLLGRNLLASVDHDRNTIDITGVLDWDMEFSCFAPKFVAYKAPFWLWVTDDVNDENEDFADTISDPEKPSLVAAKRIFDETAGEDWKRFAYTPEYQIARKMFDVLKTGCANQPMQVQAQEVVRRWKDLYPEDE</sequence>
<dbReference type="Proteomes" id="UP000799770">
    <property type="component" value="Unassembled WGS sequence"/>
</dbReference>
<dbReference type="Pfam" id="PF01636">
    <property type="entry name" value="APH"/>
    <property type="match status" value="1"/>
</dbReference>
<dbReference type="InterPro" id="IPR011009">
    <property type="entry name" value="Kinase-like_dom_sf"/>
</dbReference>
<dbReference type="PANTHER" id="PTHR21310">
    <property type="entry name" value="AMINOGLYCOSIDE PHOSPHOTRANSFERASE-RELATED-RELATED"/>
    <property type="match status" value="1"/>
</dbReference>
<dbReference type="Gene3D" id="3.30.200.20">
    <property type="entry name" value="Phosphorylase Kinase, domain 1"/>
    <property type="match status" value="1"/>
</dbReference>
<name>A0A6A5YTF2_9PLEO</name>
<dbReference type="OrthoDB" id="10003767at2759"/>
<dbReference type="SUPFAM" id="SSF56112">
    <property type="entry name" value="Protein kinase-like (PK-like)"/>
    <property type="match status" value="1"/>
</dbReference>
<organism evidence="2 3">
    <name type="scientific">Lophiotrema nucula</name>
    <dbReference type="NCBI Taxonomy" id="690887"/>
    <lineage>
        <taxon>Eukaryota</taxon>
        <taxon>Fungi</taxon>
        <taxon>Dikarya</taxon>
        <taxon>Ascomycota</taxon>
        <taxon>Pezizomycotina</taxon>
        <taxon>Dothideomycetes</taxon>
        <taxon>Pleosporomycetidae</taxon>
        <taxon>Pleosporales</taxon>
        <taxon>Lophiotremataceae</taxon>
        <taxon>Lophiotrema</taxon>
    </lineage>
</organism>
<feature type="non-terminal residue" evidence="2">
    <location>
        <position position="399"/>
    </location>
</feature>
<reference evidence="2" key="1">
    <citation type="journal article" date="2020" name="Stud. Mycol.">
        <title>101 Dothideomycetes genomes: a test case for predicting lifestyles and emergence of pathogens.</title>
        <authorList>
            <person name="Haridas S."/>
            <person name="Albert R."/>
            <person name="Binder M."/>
            <person name="Bloem J."/>
            <person name="Labutti K."/>
            <person name="Salamov A."/>
            <person name="Andreopoulos B."/>
            <person name="Baker S."/>
            <person name="Barry K."/>
            <person name="Bills G."/>
            <person name="Bluhm B."/>
            <person name="Cannon C."/>
            <person name="Castanera R."/>
            <person name="Culley D."/>
            <person name="Daum C."/>
            <person name="Ezra D."/>
            <person name="Gonzalez J."/>
            <person name="Henrissat B."/>
            <person name="Kuo A."/>
            <person name="Liang C."/>
            <person name="Lipzen A."/>
            <person name="Lutzoni F."/>
            <person name="Magnuson J."/>
            <person name="Mondo S."/>
            <person name="Nolan M."/>
            <person name="Ohm R."/>
            <person name="Pangilinan J."/>
            <person name="Park H.-J."/>
            <person name="Ramirez L."/>
            <person name="Alfaro M."/>
            <person name="Sun H."/>
            <person name="Tritt A."/>
            <person name="Yoshinaga Y."/>
            <person name="Zwiers L.-H."/>
            <person name="Turgeon B."/>
            <person name="Goodwin S."/>
            <person name="Spatafora J."/>
            <person name="Crous P."/>
            <person name="Grigoriev I."/>
        </authorList>
    </citation>
    <scope>NUCLEOTIDE SEQUENCE</scope>
    <source>
        <strain evidence="2">CBS 627.86</strain>
    </source>
</reference>
<dbReference type="EMBL" id="ML977342">
    <property type="protein sequence ID" value="KAF2109368.1"/>
    <property type="molecule type" value="Genomic_DNA"/>
</dbReference>
<gene>
    <name evidence="2" type="ORF">BDV96DRAFT_474553</name>
</gene>
<dbReference type="PANTHER" id="PTHR21310:SF56">
    <property type="entry name" value="AMINOGLYCOSIDE PHOSPHOTRANSFERASE DOMAIN-CONTAINING PROTEIN"/>
    <property type="match status" value="1"/>
</dbReference>
<feature type="domain" description="Aminoglycoside phosphotransferase" evidence="1">
    <location>
        <begin position="69"/>
        <end position="294"/>
    </location>
</feature>